<dbReference type="Proteomes" id="UP001060085">
    <property type="component" value="Linkage Group LG07"/>
</dbReference>
<sequence>MISREVDRDDIDDATKIGRISDMIKKYNQPRPNQVFPTNALTAQVHPATVSYERAHEHVPLNLIMKDTCSSHALFHRAFVYEPLAIDVHTEHKIYLNLITTISITNHILPIADEKINESRKSVCIMGYGTRRWIYKRR</sequence>
<name>A0ACB9ZW96_CATRO</name>
<comment type="caution">
    <text evidence="1">The sequence shown here is derived from an EMBL/GenBank/DDBJ whole genome shotgun (WGS) entry which is preliminary data.</text>
</comment>
<evidence type="ECO:0000313" key="1">
    <source>
        <dbReference type="EMBL" id="KAI5652900.1"/>
    </source>
</evidence>
<accession>A0ACB9ZW96</accession>
<dbReference type="EMBL" id="CM044707">
    <property type="protein sequence ID" value="KAI5652900.1"/>
    <property type="molecule type" value="Genomic_DNA"/>
</dbReference>
<keyword evidence="2" id="KW-1185">Reference proteome</keyword>
<proteinExistence type="predicted"/>
<reference evidence="2" key="1">
    <citation type="journal article" date="2023" name="Nat. Plants">
        <title>Single-cell RNA sequencing provides a high-resolution roadmap for understanding the multicellular compartmentation of specialized metabolism.</title>
        <authorList>
            <person name="Sun S."/>
            <person name="Shen X."/>
            <person name="Li Y."/>
            <person name="Li Y."/>
            <person name="Wang S."/>
            <person name="Li R."/>
            <person name="Zhang H."/>
            <person name="Shen G."/>
            <person name="Guo B."/>
            <person name="Wei J."/>
            <person name="Xu J."/>
            <person name="St-Pierre B."/>
            <person name="Chen S."/>
            <person name="Sun C."/>
        </authorList>
    </citation>
    <scope>NUCLEOTIDE SEQUENCE [LARGE SCALE GENOMIC DNA]</scope>
</reference>
<gene>
    <name evidence="1" type="ORF">M9H77_30087</name>
</gene>
<evidence type="ECO:0000313" key="2">
    <source>
        <dbReference type="Proteomes" id="UP001060085"/>
    </source>
</evidence>
<protein>
    <submittedName>
        <fullName evidence="1">Uncharacterized protein</fullName>
    </submittedName>
</protein>
<organism evidence="1 2">
    <name type="scientific">Catharanthus roseus</name>
    <name type="common">Madagascar periwinkle</name>
    <name type="synonym">Vinca rosea</name>
    <dbReference type="NCBI Taxonomy" id="4058"/>
    <lineage>
        <taxon>Eukaryota</taxon>
        <taxon>Viridiplantae</taxon>
        <taxon>Streptophyta</taxon>
        <taxon>Embryophyta</taxon>
        <taxon>Tracheophyta</taxon>
        <taxon>Spermatophyta</taxon>
        <taxon>Magnoliopsida</taxon>
        <taxon>eudicotyledons</taxon>
        <taxon>Gunneridae</taxon>
        <taxon>Pentapetalae</taxon>
        <taxon>asterids</taxon>
        <taxon>lamiids</taxon>
        <taxon>Gentianales</taxon>
        <taxon>Apocynaceae</taxon>
        <taxon>Rauvolfioideae</taxon>
        <taxon>Vinceae</taxon>
        <taxon>Catharanthinae</taxon>
        <taxon>Catharanthus</taxon>
    </lineage>
</organism>